<reference evidence="8 9" key="1">
    <citation type="submission" date="2019-11" db="EMBL/GenBank/DDBJ databases">
        <authorList>
            <person name="Li J."/>
        </authorList>
    </citation>
    <scope>NUCLEOTIDE SEQUENCE [LARGE SCALE GENOMIC DNA]</scope>
    <source>
        <strain evidence="8 9">J4</strain>
    </source>
</reference>
<dbReference type="GO" id="GO:0005886">
    <property type="term" value="C:plasma membrane"/>
    <property type="evidence" value="ECO:0007669"/>
    <property type="project" value="UniProtKB-SubCell"/>
</dbReference>
<evidence type="ECO:0000313" key="9">
    <source>
        <dbReference type="Proteomes" id="UP000480185"/>
    </source>
</evidence>
<keyword evidence="9" id="KW-1185">Reference proteome</keyword>
<accession>A0A6G1X440</accession>
<evidence type="ECO:0000256" key="1">
    <source>
        <dbReference type="ARBA" id="ARBA00004651"/>
    </source>
</evidence>
<proteinExistence type="predicted"/>
<comment type="subcellular location">
    <subcellularLocation>
        <location evidence="1">Cell membrane</location>
        <topology evidence="1">Multi-pass membrane protein</topology>
    </subcellularLocation>
</comment>
<sequence>MSFILYASIPFTRLVHIFSMPFEYLWWSYVVYRKRPTNQDTPKPRNVIK</sequence>
<evidence type="ECO:0000313" key="8">
    <source>
        <dbReference type="EMBL" id="MRG85650.1"/>
    </source>
</evidence>
<evidence type="ECO:0000256" key="4">
    <source>
        <dbReference type="ARBA" id="ARBA00022989"/>
    </source>
</evidence>
<keyword evidence="5" id="KW-0560">Oxidoreductase</keyword>
<keyword evidence="6" id="KW-0472">Membrane</keyword>
<name>A0A6G1X440_9BACI</name>
<keyword evidence="2" id="KW-1003">Cell membrane</keyword>
<evidence type="ECO:0000256" key="2">
    <source>
        <dbReference type="ARBA" id="ARBA00022475"/>
    </source>
</evidence>
<keyword evidence="4" id="KW-1133">Transmembrane helix</keyword>
<dbReference type="AlphaFoldDB" id="A0A6G1X440"/>
<dbReference type="InterPro" id="IPR023234">
    <property type="entry name" value="NarG-like_domain"/>
</dbReference>
<evidence type="ECO:0000256" key="3">
    <source>
        <dbReference type="ARBA" id="ARBA00022692"/>
    </source>
</evidence>
<dbReference type="SUPFAM" id="SSF103501">
    <property type="entry name" value="Respiratory nitrate reductase 1 gamma chain"/>
    <property type="match status" value="1"/>
</dbReference>
<evidence type="ECO:0000259" key="7">
    <source>
        <dbReference type="Pfam" id="PF02665"/>
    </source>
</evidence>
<keyword evidence="3" id="KW-0812">Transmembrane</keyword>
<evidence type="ECO:0000256" key="5">
    <source>
        <dbReference type="ARBA" id="ARBA00023002"/>
    </source>
</evidence>
<protein>
    <recommendedName>
        <fullName evidence="7">NarG-like domain-containing protein</fullName>
    </recommendedName>
</protein>
<dbReference type="Proteomes" id="UP000480185">
    <property type="component" value="Unassembled WGS sequence"/>
</dbReference>
<dbReference type="Gene3D" id="1.20.950.20">
    <property type="entry name" value="Transmembrane di-heme cytochromes, Chain C"/>
    <property type="match status" value="1"/>
</dbReference>
<feature type="domain" description="NarG-like" evidence="7">
    <location>
        <begin position="2"/>
        <end position="35"/>
    </location>
</feature>
<dbReference type="InterPro" id="IPR036197">
    <property type="entry name" value="NarG-like_sf"/>
</dbReference>
<organism evidence="8 9">
    <name type="scientific">Salinibacillus xinjiangensis</name>
    <dbReference type="NCBI Taxonomy" id="1229268"/>
    <lineage>
        <taxon>Bacteria</taxon>
        <taxon>Bacillati</taxon>
        <taxon>Bacillota</taxon>
        <taxon>Bacilli</taxon>
        <taxon>Bacillales</taxon>
        <taxon>Bacillaceae</taxon>
        <taxon>Salinibacillus</taxon>
    </lineage>
</organism>
<dbReference type="EMBL" id="WJNH01000002">
    <property type="protein sequence ID" value="MRG85650.1"/>
    <property type="molecule type" value="Genomic_DNA"/>
</dbReference>
<dbReference type="GO" id="GO:0016491">
    <property type="term" value="F:oxidoreductase activity"/>
    <property type="evidence" value="ECO:0007669"/>
    <property type="project" value="UniProtKB-KW"/>
</dbReference>
<evidence type="ECO:0000256" key="6">
    <source>
        <dbReference type="ARBA" id="ARBA00023136"/>
    </source>
</evidence>
<gene>
    <name evidence="8" type="ORF">GH754_04795</name>
</gene>
<comment type="caution">
    <text evidence="8">The sequence shown here is derived from an EMBL/GenBank/DDBJ whole genome shotgun (WGS) entry which is preliminary data.</text>
</comment>
<dbReference type="Pfam" id="PF02665">
    <property type="entry name" value="Nitrate_red_gam"/>
    <property type="match status" value="1"/>
</dbReference>